<dbReference type="Gene3D" id="3.90.1140.10">
    <property type="entry name" value="Cyclic phosphodiesterase"/>
    <property type="match status" value="1"/>
</dbReference>
<dbReference type="SUPFAM" id="SSF55144">
    <property type="entry name" value="LigT-like"/>
    <property type="match status" value="1"/>
</dbReference>
<feature type="domain" description="Phosphoesterase HXTX" evidence="3">
    <location>
        <begin position="9"/>
        <end position="87"/>
    </location>
</feature>
<organism evidence="4 5">
    <name type="scientific">Desulfobulbus propionicus (strain ATCC 33891 / DSM 2032 / VKM B-1956 / 1pr3)</name>
    <dbReference type="NCBI Taxonomy" id="577650"/>
    <lineage>
        <taxon>Bacteria</taxon>
        <taxon>Pseudomonadati</taxon>
        <taxon>Thermodesulfobacteriota</taxon>
        <taxon>Desulfobulbia</taxon>
        <taxon>Desulfobulbales</taxon>
        <taxon>Desulfobulbaceae</taxon>
        <taxon>Desulfobulbus</taxon>
    </lineage>
</organism>
<gene>
    <name evidence="4" type="ordered locus">Despr_0067</name>
</gene>
<dbReference type="Pfam" id="PF02834">
    <property type="entry name" value="LigT_PEase"/>
    <property type="match status" value="1"/>
</dbReference>
<accession>A0A7U4DMK3</accession>
<keyword evidence="5" id="KW-1185">Reference proteome</keyword>
<dbReference type="GO" id="GO:0008664">
    <property type="term" value="F:RNA 2',3'-cyclic 3'-phosphodiesterase activity"/>
    <property type="evidence" value="ECO:0007669"/>
    <property type="project" value="UniProtKB-EC"/>
</dbReference>
<evidence type="ECO:0000313" key="4">
    <source>
        <dbReference type="EMBL" id="ADW16261.1"/>
    </source>
</evidence>
<dbReference type="EC" id="3.1.4.58" evidence="2"/>
<evidence type="ECO:0000256" key="2">
    <source>
        <dbReference type="HAMAP-Rule" id="MF_01940"/>
    </source>
</evidence>
<reference evidence="4 5" key="1">
    <citation type="journal article" date="2011" name="Stand. Genomic Sci.">
        <title>Complete genome sequence of Desulfobulbus propionicus type strain (1pr3).</title>
        <authorList>
            <person name="Pagani I."/>
            <person name="Lapidus A."/>
            <person name="Nolan M."/>
            <person name="Lucas S."/>
            <person name="Hammon N."/>
            <person name="Deshpande S."/>
            <person name="Cheng J.F."/>
            <person name="Chertkov O."/>
            <person name="Davenport K."/>
            <person name="Tapia R."/>
            <person name="Han C."/>
            <person name="Goodwin L."/>
            <person name="Pitluck S."/>
            <person name="Liolios K."/>
            <person name="Mavromatis K."/>
            <person name="Ivanova N."/>
            <person name="Mikhailova N."/>
            <person name="Pati A."/>
            <person name="Chen A."/>
            <person name="Palaniappan K."/>
            <person name="Land M."/>
            <person name="Hauser L."/>
            <person name="Chang Y.J."/>
            <person name="Jeffries C.D."/>
            <person name="Detter J.C."/>
            <person name="Brambilla E."/>
            <person name="Kannan K.P."/>
            <person name="Djao O.D."/>
            <person name="Rohde M."/>
            <person name="Pukall R."/>
            <person name="Spring S."/>
            <person name="Goker M."/>
            <person name="Sikorski J."/>
            <person name="Woyke T."/>
            <person name="Bristow J."/>
            <person name="Eisen J.A."/>
            <person name="Markowitz V."/>
            <person name="Hugenholtz P."/>
            <person name="Kyrpides N.C."/>
            <person name="Klenk H.P."/>
        </authorList>
    </citation>
    <scope>NUCLEOTIDE SEQUENCE [LARGE SCALE GENOMIC DNA]</scope>
    <source>
        <strain evidence="5">ATCC 33891 / DSM 2032 / 1pr3</strain>
    </source>
</reference>
<comment type="caution">
    <text evidence="2">Lacks conserved residue(s) required for the propagation of feature annotation.</text>
</comment>
<dbReference type="GO" id="GO:0004113">
    <property type="term" value="F:2',3'-cyclic-nucleotide 3'-phosphodiesterase activity"/>
    <property type="evidence" value="ECO:0007669"/>
    <property type="project" value="InterPro"/>
</dbReference>
<keyword evidence="1 2" id="KW-0378">Hydrolase</keyword>
<comment type="similarity">
    <text evidence="2">Belongs to the 2H phosphoesterase superfamily. ThpR family.</text>
</comment>
<dbReference type="HAMAP" id="MF_01940">
    <property type="entry name" value="RNA_CPDase"/>
    <property type="match status" value="1"/>
</dbReference>
<evidence type="ECO:0000259" key="3">
    <source>
        <dbReference type="Pfam" id="PF02834"/>
    </source>
</evidence>
<dbReference type="Proteomes" id="UP000006365">
    <property type="component" value="Chromosome"/>
</dbReference>
<comment type="catalytic activity">
    <reaction evidence="2">
        <text>a 3'-end 2',3'-cyclophospho-ribonucleotide-RNA + H2O = a 3'-end 2'-phospho-ribonucleotide-RNA + H(+)</text>
        <dbReference type="Rhea" id="RHEA:11828"/>
        <dbReference type="Rhea" id="RHEA-COMP:10464"/>
        <dbReference type="Rhea" id="RHEA-COMP:17353"/>
        <dbReference type="ChEBI" id="CHEBI:15377"/>
        <dbReference type="ChEBI" id="CHEBI:15378"/>
        <dbReference type="ChEBI" id="CHEBI:83064"/>
        <dbReference type="ChEBI" id="CHEBI:173113"/>
        <dbReference type="EC" id="3.1.4.58"/>
    </reaction>
</comment>
<dbReference type="EMBL" id="CP002364">
    <property type="protein sequence ID" value="ADW16261.1"/>
    <property type="molecule type" value="Genomic_DNA"/>
</dbReference>
<sequence length="155" mass="17272">MDKRLFVAIDPPPEIREQLAGICCGLPAARWTPVEQLHLTLCFIGEVDGAIFLDIREALGELSAPSFDLRLKGVGFFPPRGLPRVVWAGVERSEPLLGLQRKITTRLFQLGVALDNRKFSPLFTVDRFLLYSSILGRKGATHIVEREYPLSIGNS</sequence>
<comment type="function">
    <text evidence="2">Hydrolyzes RNA 2',3'-cyclic phosphodiester to an RNA 2'-phosphomonoester.</text>
</comment>
<dbReference type="PANTHER" id="PTHR35561:SF1">
    <property type="entry name" value="RNA 2',3'-CYCLIC PHOSPHODIESTERASE"/>
    <property type="match status" value="1"/>
</dbReference>
<feature type="active site" description="Proton donor" evidence="2">
    <location>
        <position position="38"/>
    </location>
</feature>
<dbReference type="AlphaFoldDB" id="A0A7U4DMK3"/>
<evidence type="ECO:0000313" key="5">
    <source>
        <dbReference type="Proteomes" id="UP000006365"/>
    </source>
</evidence>
<evidence type="ECO:0000256" key="1">
    <source>
        <dbReference type="ARBA" id="ARBA00022801"/>
    </source>
</evidence>
<protein>
    <recommendedName>
        <fullName evidence="2">RNA 2',3'-cyclic phosphodiesterase</fullName>
        <shortName evidence="2">RNA 2',3'-CPDase</shortName>
        <ecNumber evidence="2">3.1.4.58</ecNumber>
    </recommendedName>
</protein>
<proteinExistence type="inferred from homology"/>
<dbReference type="KEGG" id="dpr:Despr_0067"/>
<dbReference type="PANTHER" id="PTHR35561">
    <property type="entry name" value="RNA 2',3'-CYCLIC PHOSPHODIESTERASE"/>
    <property type="match status" value="1"/>
</dbReference>
<keyword evidence="4" id="KW-0436">Ligase</keyword>
<feature type="short sequence motif" description="HXTX 1" evidence="2">
    <location>
        <begin position="38"/>
        <end position="41"/>
    </location>
</feature>
<dbReference type="InterPro" id="IPR004175">
    <property type="entry name" value="RNA_CPDase"/>
</dbReference>
<name>A0A7U4DMK3_DESPD</name>
<dbReference type="GO" id="GO:0016874">
    <property type="term" value="F:ligase activity"/>
    <property type="evidence" value="ECO:0007669"/>
    <property type="project" value="UniProtKB-KW"/>
</dbReference>
<dbReference type="InterPro" id="IPR014051">
    <property type="entry name" value="Phosphoesterase_HXTX"/>
</dbReference>
<dbReference type="RefSeq" id="WP_015722809.1">
    <property type="nucleotide sequence ID" value="NC_014972.1"/>
</dbReference>
<dbReference type="NCBIfam" id="TIGR02258">
    <property type="entry name" value="2_5_ligase"/>
    <property type="match status" value="1"/>
</dbReference>
<dbReference type="InterPro" id="IPR009097">
    <property type="entry name" value="Cyclic_Pdiesterase"/>
</dbReference>